<evidence type="ECO:0000313" key="5">
    <source>
        <dbReference type="EMBL" id="HGY57078.1"/>
    </source>
</evidence>
<dbReference type="Pfam" id="PF14870">
    <property type="entry name" value="PSII_BNR"/>
    <property type="match status" value="2"/>
</dbReference>
<dbReference type="InterPro" id="IPR036116">
    <property type="entry name" value="FN3_sf"/>
</dbReference>
<evidence type="ECO:0000256" key="2">
    <source>
        <dbReference type="ARBA" id="ARBA00023276"/>
    </source>
</evidence>
<dbReference type="Proteomes" id="UP000885779">
    <property type="component" value="Unassembled WGS sequence"/>
</dbReference>
<proteinExistence type="predicted"/>
<dbReference type="GO" id="GO:0015979">
    <property type="term" value="P:photosynthesis"/>
    <property type="evidence" value="ECO:0007669"/>
    <property type="project" value="UniProtKB-KW"/>
</dbReference>
<dbReference type="InterPro" id="IPR026444">
    <property type="entry name" value="Secre_tail"/>
</dbReference>
<evidence type="ECO:0000259" key="4">
    <source>
        <dbReference type="Pfam" id="PF18962"/>
    </source>
</evidence>
<dbReference type="Pfam" id="PF18962">
    <property type="entry name" value="Por_Secre_tail"/>
    <property type="match status" value="1"/>
</dbReference>
<name>A0A7V4WWM1_CALAY</name>
<dbReference type="PANTHER" id="PTHR47199">
    <property type="entry name" value="PHOTOSYSTEM II STABILITY/ASSEMBLY FACTOR HCF136, CHLOROPLASTIC"/>
    <property type="match status" value="1"/>
</dbReference>
<dbReference type="InterPro" id="IPR015943">
    <property type="entry name" value="WD40/YVTN_repeat-like_dom_sf"/>
</dbReference>
<feature type="domain" description="Secretion system C-terminal sorting" evidence="4">
    <location>
        <begin position="545"/>
        <end position="620"/>
    </location>
</feature>
<dbReference type="Gene3D" id="2.60.40.4070">
    <property type="match status" value="1"/>
</dbReference>
<accession>A0A7V4WWM1</accession>
<dbReference type="SUPFAM" id="SSF49265">
    <property type="entry name" value="Fibronectin type III"/>
    <property type="match status" value="1"/>
</dbReference>
<feature type="domain" description="Photosynthesis system II assembly factor Ycf48/Hcf136-like" evidence="3">
    <location>
        <begin position="313"/>
        <end position="404"/>
    </location>
</feature>
<dbReference type="EMBL" id="DRQG01000143">
    <property type="protein sequence ID" value="HGY57078.1"/>
    <property type="molecule type" value="Genomic_DNA"/>
</dbReference>
<dbReference type="AlphaFoldDB" id="A0A7V4WWM1"/>
<dbReference type="InterPro" id="IPR028203">
    <property type="entry name" value="PSII_CF48-like_dom"/>
</dbReference>
<comment type="caution">
    <text evidence="5">The sequence shown here is derived from an EMBL/GenBank/DDBJ whole genome shotgun (WGS) entry which is preliminary data.</text>
</comment>
<reference evidence="5" key="1">
    <citation type="journal article" date="2020" name="mSystems">
        <title>Genome- and Community-Level Interaction Insights into Carbon Utilization and Element Cycling Functions of Hydrothermarchaeota in Hydrothermal Sediment.</title>
        <authorList>
            <person name="Zhou Z."/>
            <person name="Liu Y."/>
            <person name="Xu W."/>
            <person name="Pan J."/>
            <person name="Luo Z.H."/>
            <person name="Li M."/>
        </authorList>
    </citation>
    <scope>NUCLEOTIDE SEQUENCE [LARGE SCALE GENOMIC DNA]</scope>
    <source>
        <strain evidence="5">HyVt-577</strain>
    </source>
</reference>
<dbReference type="NCBIfam" id="TIGR04183">
    <property type="entry name" value="Por_Secre_tail"/>
    <property type="match status" value="1"/>
</dbReference>
<sequence length="623" mass="70514">MRLLWINFVLFLAFGQFIFATGNTFDSGRGQAPDSSANFSLPLPHLKAPSDNAFDVTTKPLFVWESDNSSDNYRFQLSADSLFGNPLINDTTHLNLFMSPIKLEHYTTYYWRIRAEKANVHGPWTEIRRLTTLRAGPTLLNPVNNKTGIPINSSLKWQNLESAEKYQIHVFDNPEFSQPLYDVVVNEPFAARLPLEIARRYYWRVRAYIDGSWSDWSNTGTFTTEEPEEGWFLVPDMQKPPLKKVFFNDSKIGWAITPQGGVCHTEDGGISWTIQFYDSLRVFNDLYFVSDSNGWVIGEEGIILKTENGGRDWKRQNSKTPNSLSALCFSDARNGWAVGRYGTILLTKDGGRNWQALPPLRDYNYTAVSFCCNDTGWIAGYYINNNFNDPVLLKTTDGGQTWISTQPDQLTTIRDILFVESSHGWMTADNGLLLYSNDGGTSWNEQLHKSGLNLSSLWFSDPISGYVVGSEGTIFRTSDGGISWEKEESGTTENLITLQFVRGGPGWAVTESGRLLKTNTGISPTLIQKTPVTAVTQDFILFQNYPNPFNPTTAIRYQLSAVSDVELTVYNILGQNIQTLVKERQNPGKYQLQWKADNYPSGVYFYRLTVNGSSRMRKMMLLK</sequence>
<evidence type="ECO:0000256" key="1">
    <source>
        <dbReference type="ARBA" id="ARBA00022531"/>
    </source>
</evidence>
<dbReference type="Gene3D" id="2.60.40.10">
    <property type="entry name" value="Immunoglobulins"/>
    <property type="match status" value="2"/>
</dbReference>
<evidence type="ECO:0000259" key="3">
    <source>
        <dbReference type="Pfam" id="PF14870"/>
    </source>
</evidence>
<dbReference type="GO" id="GO:0009523">
    <property type="term" value="C:photosystem II"/>
    <property type="evidence" value="ECO:0007669"/>
    <property type="project" value="UniProtKB-KW"/>
</dbReference>
<gene>
    <name evidence="5" type="ORF">ENK44_15320</name>
</gene>
<keyword evidence="1" id="KW-0602">Photosynthesis</keyword>
<feature type="domain" description="Photosynthesis system II assembly factor Ycf48/Hcf136-like" evidence="3">
    <location>
        <begin position="448"/>
        <end position="517"/>
    </location>
</feature>
<dbReference type="SUPFAM" id="SSF110296">
    <property type="entry name" value="Oligoxyloglucan reducing end-specific cellobiohydrolase"/>
    <property type="match status" value="1"/>
</dbReference>
<dbReference type="InterPro" id="IPR013783">
    <property type="entry name" value="Ig-like_fold"/>
</dbReference>
<keyword evidence="2" id="KW-0604">Photosystem II</keyword>
<dbReference type="Gene3D" id="2.130.10.10">
    <property type="entry name" value="YVTN repeat-like/Quinoprotein amine dehydrogenase"/>
    <property type="match status" value="2"/>
</dbReference>
<protein>
    <submittedName>
        <fullName evidence="5">T9SS type A sorting domain-containing protein</fullName>
    </submittedName>
</protein>
<organism evidence="5">
    <name type="scientific">Caldithrix abyssi</name>
    <dbReference type="NCBI Taxonomy" id="187145"/>
    <lineage>
        <taxon>Bacteria</taxon>
        <taxon>Pseudomonadati</taxon>
        <taxon>Calditrichota</taxon>
        <taxon>Calditrichia</taxon>
        <taxon>Calditrichales</taxon>
        <taxon>Calditrichaceae</taxon>
        <taxon>Caldithrix</taxon>
    </lineage>
</organism>
<dbReference type="PANTHER" id="PTHR47199:SF2">
    <property type="entry name" value="PHOTOSYSTEM II STABILITY_ASSEMBLY FACTOR HCF136, CHLOROPLASTIC"/>
    <property type="match status" value="1"/>
</dbReference>